<feature type="transmembrane region" description="Helical" evidence="1">
    <location>
        <begin position="108"/>
        <end position="132"/>
    </location>
</feature>
<dbReference type="EMBL" id="CAJOBC010008828">
    <property type="protein sequence ID" value="CAF3971965.1"/>
    <property type="molecule type" value="Genomic_DNA"/>
</dbReference>
<dbReference type="Proteomes" id="UP000682733">
    <property type="component" value="Unassembled WGS sequence"/>
</dbReference>
<protein>
    <submittedName>
        <fullName evidence="2">Uncharacterized protein</fullName>
    </submittedName>
</protein>
<dbReference type="EMBL" id="CAJNOK010022463">
    <property type="protein sequence ID" value="CAF1348478.1"/>
    <property type="molecule type" value="Genomic_DNA"/>
</dbReference>
<keyword evidence="1" id="KW-0812">Transmembrane</keyword>
<keyword evidence="6" id="KW-1185">Reference proteome</keyword>
<accession>A0A814X842</accession>
<comment type="caution">
    <text evidence="2">The sequence shown here is derived from an EMBL/GenBank/DDBJ whole genome shotgun (WGS) entry which is preliminary data.</text>
</comment>
<evidence type="ECO:0000313" key="3">
    <source>
        <dbReference type="EMBL" id="CAF1348478.1"/>
    </source>
</evidence>
<evidence type="ECO:0000313" key="2">
    <source>
        <dbReference type="EMBL" id="CAF1207795.1"/>
    </source>
</evidence>
<evidence type="ECO:0000313" key="4">
    <source>
        <dbReference type="EMBL" id="CAF3971965.1"/>
    </source>
</evidence>
<organism evidence="2 6">
    <name type="scientific">Didymodactylos carnosus</name>
    <dbReference type="NCBI Taxonomy" id="1234261"/>
    <lineage>
        <taxon>Eukaryota</taxon>
        <taxon>Metazoa</taxon>
        <taxon>Spiralia</taxon>
        <taxon>Gnathifera</taxon>
        <taxon>Rotifera</taxon>
        <taxon>Eurotatoria</taxon>
        <taxon>Bdelloidea</taxon>
        <taxon>Philodinida</taxon>
        <taxon>Philodinidae</taxon>
        <taxon>Didymodactylos</taxon>
    </lineage>
</organism>
<evidence type="ECO:0000313" key="5">
    <source>
        <dbReference type="EMBL" id="CAF4159302.1"/>
    </source>
</evidence>
<gene>
    <name evidence="2" type="ORF">GPM918_LOCUS24052</name>
    <name evidence="3" type="ORF">OVA965_LOCUS30682</name>
    <name evidence="4" type="ORF">SRO942_LOCUS24051</name>
    <name evidence="5" type="ORF">TMI583_LOCUS31495</name>
</gene>
<name>A0A814X842_9BILA</name>
<sequence>MRLLSYSSSPAILEQSTILRNSRSLDYNRHGRNSTAFDYDNKVLSLDVDESDSSTSIFGQHSQPRELSLKTDYCLSFTSTLPHQTNYICRYSFQSQASSLESERKKKIIARVVTVVAIIIFIVCILVVTLTLRLSHKIDELVRLKQLMPKPIQQYPIDDVLLSTLTTTTTATTISPLSRKSWSKYHQQSGLI</sequence>
<reference evidence="2" key="1">
    <citation type="submission" date="2021-02" db="EMBL/GenBank/DDBJ databases">
        <authorList>
            <person name="Nowell W R."/>
        </authorList>
    </citation>
    <scope>NUCLEOTIDE SEQUENCE</scope>
</reference>
<dbReference type="AlphaFoldDB" id="A0A814X842"/>
<dbReference type="Proteomes" id="UP000677228">
    <property type="component" value="Unassembled WGS sequence"/>
</dbReference>
<dbReference type="Proteomes" id="UP000663829">
    <property type="component" value="Unassembled WGS sequence"/>
</dbReference>
<dbReference type="Proteomes" id="UP000681722">
    <property type="component" value="Unassembled WGS sequence"/>
</dbReference>
<dbReference type="EMBL" id="CAJOBA010044103">
    <property type="protein sequence ID" value="CAF4159302.1"/>
    <property type="molecule type" value="Genomic_DNA"/>
</dbReference>
<evidence type="ECO:0000313" key="6">
    <source>
        <dbReference type="Proteomes" id="UP000663829"/>
    </source>
</evidence>
<keyword evidence="1" id="KW-0472">Membrane</keyword>
<keyword evidence="1" id="KW-1133">Transmembrane helix</keyword>
<dbReference type="EMBL" id="CAJNOQ010008827">
    <property type="protein sequence ID" value="CAF1207795.1"/>
    <property type="molecule type" value="Genomic_DNA"/>
</dbReference>
<proteinExistence type="predicted"/>
<evidence type="ECO:0000256" key="1">
    <source>
        <dbReference type="SAM" id="Phobius"/>
    </source>
</evidence>
<dbReference type="OrthoDB" id="10032975at2759"/>